<protein>
    <submittedName>
        <fullName evidence="2">Uncharacterized protein</fullName>
    </submittedName>
</protein>
<dbReference type="AlphaFoldDB" id="A0A6N0I524"/>
<keyword evidence="1" id="KW-0812">Transmembrane</keyword>
<dbReference type="EMBL" id="CP054552">
    <property type="protein sequence ID" value="QKQ29642.1"/>
    <property type="molecule type" value="Genomic_DNA"/>
</dbReference>
<evidence type="ECO:0000256" key="1">
    <source>
        <dbReference type="SAM" id="Phobius"/>
    </source>
</evidence>
<keyword evidence="1" id="KW-0472">Membrane</keyword>
<evidence type="ECO:0000313" key="2">
    <source>
        <dbReference type="EMBL" id="QKQ29642.1"/>
    </source>
</evidence>
<dbReference type="Proteomes" id="UP000509636">
    <property type="component" value="Plasmid unnamed3"/>
</dbReference>
<gene>
    <name evidence="2" type="ORF">FOB69_12950</name>
</gene>
<organism evidence="2 3">
    <name type="scientific">Staphylococcus hominis</name>
    <dbReference type="NCBI Taxonomy" id="1290"/>
    <lineage>
        <taxon>Bacteria</taxon>
        <taxon>Bacillati</taxon>
        <taxon>Bacillota</taxon>
        <taxon>Bacilli</taxon>
        <taxon>Bacillales</taxon>
        <taxon>Staphylococcaceae</taxon>
        <taxon>Staphylococcus</taxon>
    </lineage>
</organism>
<keyword evidence="1" id="KW-1133">Transmembrane helix</keyword>
<geneLocation type="plasmid" evidence="2 3">
    <name>unnamed3</name>
</geneLocation>
<sequence length="199" mass="23543">MISVISYSIEIFKYLYSEFSFPLLIMVIIIIFYKQIKNILDDLTKLHISWNDRSIGIEREKKETVELMQMLLKDKVGSEGKSVIYEGQRGAGGEELDTHDPMYFSNLITSKIFLINQVEKYNKFFIAEKLFEGYESKCMEKYGTNYHGAIIETRDENIILTDETIRKFYFLTKDIEKENEYLSLDDLNKFRLLIFAFTH</sequence>
<evidence type="ECO:0000313" key="3">
    <source>
        <dbReference type="Proteomes" id="UP000509636"/>
    </source>
</evidence>
<accession>A0A6N0I524</accession>
<proteinExistence type="predicted"/>
<keyword evidence="2" id="KW-0614">Plasmid</keyword>
<feature type="transmembrane region" description="Helical" evidence="1">
    <location>
        <begin position="14"/>
        <end position="33"/>
    </location>
</feature>
<reference evidence="2 3" key="1">
    <citation type="submission" date="2019-09" db="EMBL/GenBank/DDBJ databases">
        <title>FDA dAtabase for Regulatory Grade micrObial Sequences (FDA-ARGOS): Supporting development and validation of Infectious Disease Dx tests.</title>
        <authorList>
            <person name="Sciortino C."/>
            <person name="Tallon L."/>
            <person name="Sadzewicz L."/>
            <person name="Vavikolanu K."/>
            <person name="Mehta A."/>
            <person name="Aluvathingal J."/>
            <person name="Nadendla S."/>
            <person name="Nandy P."/>
            <person name="Geyer C."/>
            <person name="Yan Y."/>
            <person name="Sichtig H."/>
        </authorList>
    </citation>
    <scope>NUCLEOTIDE SEQUENCE [LARGE SCALE GENOMIC DNA]</scope>
    <source>
        <strain evidence="2 3">FDAARGOS_661</strain>
        <plasmid evidence="2 3">unnamed3</plasmid>
    </source>
</reference>
<dbReference type="RefSeq" id="WP_002380771.1">
    <property type="nucleotide sequence ID" value="NZ_CABMJU010000004.1"/>
</dbReference>
<name>A0A6N0I524_STAHO</name>